<dbReference type="Proteomes" id="UP000197174">
    <property type="component" value="Unassembled WGS sequence"/>
</dbReference>
<reference evidence="2 3" key="1">
    <citation type="submission" date="2017-03" db="EMBL/GenBank/DDBJ databases">
        <title>Whole genome sequence of Micromonospora wenchangensis, isolated from mangrove soil.</title>
        <authorList>
            <person name="Yang H."/>
        </authorList>
    </citation>
    <scope>NUCLEOTIDE SEQUENCE [LARGE SCALE GENOMIC DNA]</scope>
    <source>
        <strain evidence="2 3">CCTCC AA 2012002</strain>
    </source>
</reference>
<dbReference type="AlphaFoldDB" id="A0A246RFR5"/>
<dbReference type="EMBL" id="MZMV01000057">
    <property type="protein sequence ID" value="OWV01629.1"/>
    <property type="molecule type" value="Genomic_DNA"/>
</dbReference>
<evidence type="ECO:0000313" key="3">
    <source>
        <dbReference type="Proteomes" id="UP000197174"/>
    </source>
</evidence>
<gene>
    <name evidence="2" type="ORF">B5D80_25865</name>
</gene>
<protein>
    <recommendedName>
        <fullName evidence="1">DUF4326 domain-containing protein</fullName>
    </recommendedName>
</protein>
<evidence type="ECO:0000313" key="2">
    <source>
        <dbReference type="EMBL" id="OWV01629.1"/>
    </source>
</evidence>
<sequence>MNPRRIQRRRTAGWRMPANTVYVGRPGRYGNPFTADNPTPAARADAVEQYRQWLTTQPDLIAAARRDLAGRDLACWCPPGQPCHADVLLSVANGKPE</sequence>
<evidence type="ECO:0000259" key="1">
    <source>
        <dbReference type="Pfam" id="PF14216"/>
    </source>
</evidence>
<organism evidence="2 3">
    <name type="scientific">Micromonospora wenchangensis</name>
    <dbReference type="NCBI Taxonomy" id="1185415"/>
    <lineage>
        <taxon>Bacteria</taxon>
        <taxon>Bacillati</taxon>
        <taxon>Actinomycetota</taxon>
        <taxon>Actinomycetes</taxon>
        <taxon>Micromonosporales</taxon>
        <taxon>Micromonosporaceae</taxon>
        <taxon>Micromonospora</taxon>
    </lineage>
</organism>
<comment type="caution">
    <text evidence="2">The sequence shown here is derived from an EMBL/GenBank/DDBJ whole genome shotgun (WGS) entry which is preliminary data.</text>
</comment>
<dbReference type="OrthoDB" id="3483205at2"/>
<feature type="domain" description="DUF4326" evidence="1">
    <location>
        <begin position="10"/>
        <end position="89"/>
    </location>
</feature>
<proteinExistence type="predicted"/>
<keyword evidence="3" id="KW-1185">Reference proteome</keyword>
<name>A0A246RFR5_9ACTN</name>
<dbReference type="Pfam" id="PF14216">
    <property type="entry name" value="DUF4326"/>
    <property type="match status" value="1"/>
</dbReference>
<dbReference type="InterPro" id="IPR025475">
    <property type="entry name" value="DUF4326"/>
</dbReference>
<accession>A0A246RFR5</accession>